<gene>
    <name evidence="1" type="ORF">LCGC14_1598890</name>
</gene>
<organism evidence="1">
    <name type="scientific">marine sediment metagenome</name>
    <dbReference type="NCBI Taxonomy" id="412755"/>
    <lineage>
        <taxon>unclassified sequences</taxon>
        <taxon>metagenomes</taxon>
        <taxon>ecological metagenomes</taxon>
    </lineage>
</organism>
<accession>A0A0F9IC70</accession>
<dbReference type="InterPro" id="IPR056209">
    <property type="entry name" value="SU10_adaptor"/>
</dbReference>
<evidence type="ECO:0000313" key="1">
    <source>
        <dbReference type="EMBL" id="KKM25052.1"/>
    </source>
</evidence>
<dbReference type="Pfam" id="PF24175">
    <property type="entry name" value="SU10_adaptor"/>
    <property type="match status" value="1"/>
</dbReference>
<dbReference type="EMBL" id="LAZR01012798">
    <property type="protein sequence ID" value="KKM25052.1"/>
    <property type="molecule type" value="Genomic_DNA"/>
</dbReference>
<dbReference type="AlphaFoldDB" id="A0A0F9IC70"/>
<comment type="caution">
    <text evidence="1">The sequence shown here is derived from an EMBL/GenBank/DDBJ whole genome shotgun (WGS) entry which is preliminary data.</text>
</comment>
<protein>
    <submittedName>
        <fullName evidence="1">Uncharacterized protein</fullName>
    </submittedName>
</protein>
<proteinExistence type="predicted"/>
<sequence>MARMTLSYADLYTRISNFLALTSNGTAPTGTSLTTCKDLVDRGIRQFLYPLDARYGSPHEWSFLKQPWSFKTKSGIWKYSVPVDFSDLITDFTFDDDQALGSLSKVSGQQIEKMRTRVTTSGWPHYFALVPQRYDIEIGTTYQLWLYPTPSQAYSLSTFYRPDPVKLAATTDLMIGGIMAIEAILETCLAVAETQEEDNVSTHHQQEAARLIQTAIRFDSGKTDTTTIGNLYTSKMRSIDRFAAYRAQEVDYEADVYAADR</sequence>
<name>A0A0F9IC70_9ZZZZ</name>
<reference evidence="1" key="1">
    <citation type="journal article" date="2015" name="Nature">
        <title>Complex archaea that bridge the gap between prokaryotes and eukaryotes.</title>
        <authorList>
            <person name="Spang A."/>
            <person name="Saw J.H."/>
            <person name="Jorgensen S.L."/>
            <person name="Zaremba-Niedzwiedzka K."/>
            <person name="Martijn J."/>
            <person name="Lind A.E."/>
            <person name="van Eijk R."/>
            <person name="Schleper C."/>
            <person name="Guy L."/>
            <person name="Ettema T.J."/>
        </authorList>
    </citation>
    <scope>NUCLEOTIDE SEQUENCE</scope>
</reference>